<organism evidence="2 3">
    <name type="scientific">Oceanobacillus jordanicus</name>
    <dbReference type="NCBI Taxonomy" id="2867266"/>
    <lineage>
        <taxon>Bacteria</taxon>
        <taxon>Bacillati</taxon>
        <taxon>Bacillota</taxon>
        <taxon>Bacilli</taxon>
        <taxon>Bacillales</taxon>
        <taxon>Bacillaceae</taxon>
        <taxon>Oceanobacillus</taxon>
    </lineage>
</organism>
<evidence type="ECO:0000313" key="2">
    <source>
        <dbReference type="EMBL" id="MCG3417643.1"/>
    </source>
</evidence>
<reference evidence="2 3" key="1">
    <citation type="journal article" date="2022" name="Evol. Bioinform. Online">
        <title>Draft Genome Sequence of Oceanobacillus jordanicus Strain GSFE11, a Halotolerant Plant Growth-Promoting Bacterial Endophyte Isolated From the Jordan Valley.</title>
        <authorList>
            <person name="Alhindi T."/>
            <person name="Albdaiwi R."/>
        </authorList>
    </citation>
    <scope>NUCLEOTIDE SEQUENCE [LARGE SCALE GENOMIC DNA]</scope>
    <source>
        <strain evidence="2 3">GSFE11</strain>
    </source>
</reference>
<dbReference type="RefSeq" id="WP_238017475.1">
    <property type="nucleotide sequence ID" value="NZ_JAIFZM010000001.1"/>
</dbReference>
<feature type="region of interest" description="Disordered" evidence="1">
    <location>
        <begin position="1"/>
        <end position="46"/>
    </location>
</feature>
<feature type="compositionally biased region" description="Basic and acidic residues" evidence="1">
    <location>
        <begin position="18"/>
        <end position="40"/>
    </location>
</feature>
<dbReference type="AlphaFoldDB" id="A0AAW5B0G0"/>
<protein>
    <submittedName>
        <fullName evidence="2">YpzI family protein</fullName>
    </submittedName>
</protein>
<dbReference type="EMBL" id="JAIFZM010000001">
    <property type="protein sequence ID" value="MCG3417643.1"/>
    <property type="molecule type" value="Genomic_DNA"/>
</dbReference>
<feature type="compositionally biased region" description="Basic and acidic residues" evidence="1">
    <location>
        <begin position="1"/>
        <end position="10"/>
    </location>
</feature>
<comment type="caution">
    <text evidence="2">The sequence shown here is derived from an EMBL/GenBank/DDBJ whole genome shotgun (WGS) entry which is preliminary data.</text>
</comment>
<dbReference type="Pfam" id="PF14140">
    <property type="entry name" value="YpzI"/>
    <property type="match status" value="1"/>
</dbReference>
<proteinExistence type="predicted"/>
<evidence type="ECO:0000313" key="3">
    <source>
        <dbReference type="Proteomes" id="UP001199631"/>
    </source>
</evidence>
<accession>A0AAW5B0G0</accession>
<dbReference type="Proteomes" id="UP001199631">
    <property type="component" value="Unassembled WGS sequence"/>
</dbReference>
<name>A0AAW5B0G0_9BACI</name>
<dbReference type="InterPro" id="IPR025414">
    <property type="entry name" value="YpzI-like"/>
</dbReference>
<gene>
    <name evidence="2" type="ORF">K3T81_00655</name>
</gene>
<evidence type="ECO:0000256" key="1">
    <source>
        <dbReference type="SAM" id="MobiDB-lite"/>
    </source>
</evidence>
<keyword evidence="3" id="KW-1185">Reference proteome</keyword>
<sequence>MNKDHQDKHAKATSRSKSGREKAMHKTDTTKFSSPEEARIQNKTNK</sequence>